<feature type="active site" description="Proton donor" evidence="4">
    <location>
        <position position="153"/>
    </location>
</feature>
<dbReference type="Gene3D" id="2.60.40.1500">
    <property type="entry name" value="Glycosyl hydrolase domain, family 39"/>
    <property type="match status" value="1"/>
</dbReference>
<accession>H3DNG0</accession>
<dbReference type="InterPro" id="IPR000514">
    <property type="entry name" value="Glyco_hydro_39"/>
</dbReference>
<dbReference type="InterPro" id="IPR017853">
    <property type="entry name" value="GH"/>
</dbReference>
<dbReference type="HOGENOM" id="CLU_028716_0_0_1"/>
<dbReference type="GO" id="GO:0003940">
    <property type="term" value="F:L-iduronidase activity"/>
    <property type="evidence" value="ECO:0007669"/>
    <property type="project" value="TreeGrafter"/>
</dbReference>
<dbReference type="GO" id="GO:0005975">
    <property type="term" value="P:carbohydrate metabolic process"/>
    <property type="evidence" value="ECO:0007669"/>
    <property type="project" value="InterPro"/>
</dbReference>
<dbReference type="Pfam" id="PF21200">
    <property type="entry name" value="Glyco_hydro_39_C"/>
    <property type="match status" value="1"/>
</dbReference>
<dbReference type="GeneTree" id="ENSGT00390000015494"/>
<evidence type="ECO:0000256" key="2">
    <source>
        <dbReference type="ARBA" id="ARBA00022801"/>
    </source>
</evidence>
<feature type="domain" description="Glycosyl hydrolases family 39 N-terminal catalytic" evidence="5">
    <location>
        <begin position="2"/>
        <end position="487"/>
    </location>
</feature>
<evidence type="ECO:0000256" key="3">
    <source>
        <dbReference type="ARBA" id="ARBA00023295"/>
    </source>
</evidence>
<dbReference type="PROSITE" id="PS01027">
    <property type="entry name" value="GLYCOSYL_HYDROL_F39"/>
    <property type="match status" value="1"/>
</dbReference>
<feature type="domain" description="Alpha-L-iduronidase C-terminal" evidence="6">
    <location>
        <begin position="524"/>
        <end position="611"/>
    </location>
</feature>
<dbReference type="AlphaFoldDB" id="H3DNG0"/>
<dbReference type="InParanoid" id="H3DNG0"/>
<dbReference type="Pfam" id="PF01229">
    <property type="entry name" value="Glyco_hydro_39"/>
    <property type="match status" value="1"/>
</dbReference>
<dbReference type="InterPro" id="IPR049166">
    <property type="entry name" value="GH39_cat"/>
</dbReference>
<evidence type="ECO:0000259" key="5">
    <source>
        <dbReference type="Pfam" id="PF01229"/>
    </source>
</evidence>
<dbReference type="FunCoup" id="H3DNG0">
    <property type="interactions" value="305"/>
</dbReference>
<reference evidence="7" key="2">
    <citation type="submission" date="2025-08" db="UniProtKB">
        <authorList>
            <consortium name="Ensembl"/>
        </authorList>
    </citation>
    <scope>IDENTIFICATION</scope>
</reference>
<dbReference type="InterPro" id="IPR013783">
    <property type="entry name" value="Ig-like_fold"/>
</dbReference>
<dbReference type="FunFam" id="2.60.40.1500:FF:000002">
    <property type="entry name" value="Iduronidase alpha-L"/>
    <property type="match status" value="1"/>
</dbReference>
<reference evidence="7" key="3">
    <citation type="submission" date="2025-09" db="UniProtKB">
        <authorList>
            <consortium name="Ensembl"/>
        </authorList>
    </citation>
    <scope>IDENTIFICATION</scope>
</reference>
<dbReference type="STRING" id="99883.ENSTNIP00000022059"/>
<evidence type="ECO:0000259" key="6">
    <source>
        <dbReference type="Pfam" id="PF21200"/>
    </source>
</evidence>
<dbReference type="InterPro" id="IPR049167">
    <property type="entry name" value="GH39_C"/>
</dbReference>
<keyword evidence="3" id="KW-0326">Glycosidase</keyword>
<evidence type="ECO:0000256" key="4">
    <source>
        <dbReference type="PIRSR" id="PIRSR600514-1"/>
    </source>
</evidence>
<name>H3DNG0_TETNG</name>
<evidence type="ECO:0000313" key="8">
    <source>
        <dbReference type="Proteomes" id="UP000007303"/>
    </source>
</evidence>
<sequence>YVIRSDAEKELRELRHFWRSSGFCPPLPHTRADQFDLSVDQQLNLAYVGSVPHGGIQQIRIHWMLELVSAHRDVGGRVQYDFSKLDQLIKLLWMNGLQPGFELMGSVSNYFTDFENKSQVVEWRNLVYLTARRYIEKYGLSYVSGWNFETWNEPNNRDFDNISVSIQGFLNYYDACSEGLRAASSLLRFGGPGDSCRSSPRSPYCWALLQHCHNGTNFFTGETGVRIDYIALHKKGGGATLPILQQEIQTVREIQQHFPGFRRLPVYNDEADPLVGWSRPQEWRADVTYAAMVVKVIQQHQDLLLADPNSTINYTLLSNDNAFLSYHPFPFTQRTLTARFQVNNTQPPHVQLVRKPVLTAMGLLALLEGETQVLAQVSDSAGLGVGTVGVLASSHRPGSLGGSDSWQVALLVYNSDDNRTSNSSDEVTVSVRGLAAQTGLLYVTYTLDNSVTNPYRLWRDWGRPDYPTVQQFGLLRSLQDARVDGPWEVPAGDALTVRARMALPSLLLVHVCARPRAVPGQVGGLRFLRIAKGQVLIIWSDHCLDSKCIKTFEVEFSPDLKEFSRINHQDAIFTSYVYSPAEEEVSGWYRVRAVDYWNRPGAYSLPETYTEDEDE</sequence>
<reference evidence="8" key="1">
    <citation type="journal article" date="2004" name="Nature">
        <title>Genome duplication in the teleost fish Tetraodon nigroviridis reveals the early vertebrate proto-karyotype.</title>
        <authorList>
            <person name="Jaillon O."/>
            <person name="Aury J.-M."/>
            <person name="Brunet F."/>
            <person name="Petit J.-L."/>
            <person name="Stange-Thomann N."/>
            <person name="Mauceli E."/>
            <person name="Bouneau L."/>
            <person name="Fischer C."/>
            <person name="Ozouf-Costaz C."/>
            <person name="Bernot A."/>
            <person name="Nicaud S."/>
            <person name="Jaffe D."/>
            <person name="Fisher S."/>
            <person name="Lutfalla G."/>
            <person name="Dossat C."/>
            <person name="Segurens B."/>
            <person name="Dasilva C."/>
            <person name="Salanoubat M."/>
            <person name="Levy M."/>
            <person name="Boudet N."/>
            <person name="Castellano S."/>
            <person name="Anthouard V."/>
            <person name="Jubin C."/>
            <person name="Castelli V."/>
            <person name="Katinka M."/>
            <person name="Vacherie B."/>
            <person name="Biemont C."/>
            <person name="Skalli Z."/>
            <person name="Cattolico L."/>
            <person name="Poulain J."/>
            <person name="De Berardinis V."/>
            <person name="Cruaud C."/>
            <person name="Duprat S."/>
            <person name="Brottier P."/>
            <person name="Coutanceau J.-P."/>
            <person name="Gouzy J."/>
            <person name="Parra G."/>
            <person name="Lardier G."/>
            <person name="Chapple C."/>
            <person name="McKernan K.J."/>
            <person name="McEwan P."/>
            <person name="Bosak S."/>
            <person name="Kellis M."/>
            <person name="Volff J.-N."/>
            <person name="Guigo R."/>
            <person name="Zody M.C."/>
            <person name="Mesirov J."/>
            <person name="Lindblad-Toh K."/>
            <person name="Birren B."/>
            <person name="Nusbaum C."/>
            <person name="Kahn D."/>
            <person name="Robinson-Rechavi M."/>
            <person name="Laudet V."/>
            <person name="Schachter V."/>
            <person name="Quetier F."/>
            <person name="Saurin W."/>
            <person name="Scarpelli C."/>
            <person name="Wincker P."/>
            <person name="Lander E.S."/>
            <person name="Weissenbach J."/>
            <person name="Roest Crollius H."/>
        </authorList>
    </citation>
    <scope>NUCLEOTIDE SEQUENCE [LARGE SCALE GENOMIC DNA]</scope>
</reference>
<dbReference type="Proteomes" id="UP000007303">
    <property type="component" value="Unassembled WGS sequence"/>
</dbReference>
<dbReference type="PANTHER" id="PTHR12631:SF8">
    <property type="entry name" value="ALPHA-L-IDURONIDASE"/>
    <property type="match status" value="1"/>
</dbReference>
<dbReference type="PANTHER" id="PTHR12631">
    <property type="entry name" value="ALPHA-L-IDURONIDASE"/>
    <property type="match status" value="1"/>
</dbReference>
<dbReference type="FunFam" id="2.60.40.10:FF:002085">
    <property type="entry name" value="Iduronidase, alpha-L"/>
    <property type="match status" value="1"/>
</dbReference>
<dbReference type="SUPFAM" id="SSF51011">
    <property type="entry name" value="Glycosyl hydrolase domain"/>
    <property type="match status" value="1"/>
</dbReference>
<dbReference type="Ensembl" id="ENSTNIT00000022295.1">
    <property type="protein sequence ID" value="ENSTNIP00000022059.1"/>
    <property type="gene ID" value="ENSTNIG00000018874.1"/>
</dbReference>
<proteinExistence type="inferred from homology"/>
<dbReference type="InterPro" id="IPR051923">
    <property type="entry name" value="Glycosyl_Hydrolase_39"/>
</dbReference>
<protein>
    <submittedName>
        <fullName evidence="7">Alpha-L-iduronidase</fullName>
    </submittedName>
</protein>
<dbReference type="InterPro" id="IPR049165">
    <property type="entry name" value="GH39_as"/>
</dbReference>
<comment type="similarity">
    <text evidence="1">Belongs to the glycosyl hydrolase 39 family.</text>
</comment>
<organism evidence="7 8">
    <name type="scientific">Tetraodon nigroviridis</name>
    <name type="common">Spotted green pufferfish</name>
    <name type="synonym">Chelonodon nigroviridis</name>
    <dbReference type="NCBI Taxonomy" id="99883"/>
    <lineage>
        <taxon>Eukaryota</taxon>
        <taxon>Metazoa</taxon>
        <taxon>Chordata</taxon>
        <taxon>Craniata</taxon>
        <taxon>Vertebrata</taxon>
        <taxon>Euteleostomi</taxon>
        <taxon>Actinopterygii</taxon>
        <taxon>Neopterygii</taxon>
        <taxon>Teleostei</taxon>
        <taxon>Neoteleostei</taxon>
        <taxon>Acanthomorphata</taxon>
        <taxon>Eupercaria</taxon>
        <taxon>Tetraodontiformes</taxon>
        <taxon>Tetradontoidea</taxon>
        <taxon>Tetraodontidae</taxon>
        <taxon>Tetraodon</taxon>
    </lineage>
</organism>
<keyword evidence="8" id="KW-1185">Reference proteome</keyword>
<evidence type="ECO:0000313" key="7">
    <source>
        <dbReference type="Ensembl" id="ENSTNIP00000022059.1"/>
    </source>
</evidence>
<keyword evidence="2" id="KW-0378">Hydrolase</keyword>
<dbReference type="OMA" id="RYETWNE"/>
<dbReference type="FunFam" id="3.20.20.80:FF:000059">
    <property type="entry name" value="Alpha-L-iduronidase"/>
    <property type="match status" value="1"/>
</dbReference>
<dbReference type="Gene3D" id="3.20.20.80">
    <property type="entry name" value="Glycosidases"/>
    <property type="match status" value="1"/>
</dbReference>
<dbReference type="PRINTS" id="PR00745">
    <property type="entry name" value="GLHYDRLASE39"/>
</dbReference>
<dbReference type="SUPFAM" id="SSF51445">
    <property type="entry name" value="(Trans)glycosidases"/>
    <property type="match status" value="1"/>
</dbReference>
<dbReference type="Gene3D" id="2.60.40.10">
    <property type="entry name" value="Immunoglobulins"/>
    <property type="match status" value="1"/>
</dbReference>
<evidence type="ECO:0000256" key="1">
    <source>
        <dbReference type="ARBA" id="ARBA00008875"/>
    </source>
</evidence>